<dbReference type="EMBL" id="GISG01043464">
    <property type="protein sequence ID" value="MBA4623592.1"/>
    <property type="molecule type" value="Transcribed_RNA"/>
</dbReference>
<sequence length="106" mass="12436">MVSSQHFPKVTQLVAFFALMDWHNHEMDFLSMYNLLYLSGKRSDYALYYHARATIGSDLPPKGQQLADNERTHIDSLLNLMKMLIKNTEPYYHPEKRKIVADESCR</sequence>
<reference evidence="1" key="2">
    <citation type="submission" date="2020-07" db="EMBL/GenBank/DDBJ databases">
        <authorList>
            <person name="Vera ALvarez R."/>
            <person name="Arias-Moreno D.M."/>
            <person name="Jimenez-Jacinto V."/>
            <person name="Jimenez-Bremont J.F."/>
            <person name="Swaminathan K."/>
            <person name="Moose S.P."/>
            <person name="Guerrero-Gonzalez M.L."/>
            <person name="Marino-Ramirez L."/>
            <person name="Landsman D."/>
            <person name="Rodriguez-Kessler M."/>
            <person name="Delgado-Sanchez P."/>
        </authorList>
    </citation>
    <scope>NUCLEOTIDE SEQUENCE</scope>
    <source>
        <tissue evidence="1">Cladode</tissue>
    </source>
</reference>
<protein>
    <submittedName>
        <fullName evidence="1">Uncharacterized protein</fullName>
    </submittedName>
</protein>
<dbReference type="AlphaFoldDB" id="A0A7C8YPN1"/>
<accession>A0A7C8YPN1</accession>
<name>A0A7C8YPN1_OPUST</name>
<evidence type="ECO:0000313" key="1">
    <source>
        <dbReference type="EMBL" id="MBA4623592.1"/>
    </source>
</evidence>
<dbReference type="EMBL" id="GISG01043465">
    <property type="protein sequence ID" value="MBA4623593.1"/>
    <property type="molecule type" value="Transcribed_RNA"/>
</dbReference>
<reference evidence="1" key="1">
    <citation type="journal article" date="2013" name="J. Plant Res.">
        <title>Effect of fungi and light on seed germination of three Opuntia species from semiarid lands of central Mexico.</title>
        <authorList>
            <person name="Delgado-Sanchez P."/>
            <person name="Jimenez-Bremont J.F."/>
            <person name="Guerrero-Gonzalez Mde L."/>
            <person name="Flores J."/>
        </authorList>
    </citation>
    <scope>NUCLEOTIDE SEQUENCE</scope>
    <source>
        <tissue evidence="1">Cladode</tissue>
    </source>
</reference>
<organism evidence="1">
    <name type="scientific">Opuntia streptacantha</name>
    <name type="common">Prickly pear cactus</name>
    <name type="synonym">Opuntia cardona</name>
    <dbReference type="NCBI Taxonomy" id="393608"/>
    <lineage>
        <taxon>Eukaryota</taxon>
        <taxon>Viridiplantae</taxon>
        <taxon>Streptophyta</taxon>
        <taxon>Embryophyta</taxon>
        <taxon>Tracheophyta</taxon>
        <taxon>Spermatophyta</taxon>
        <taxon>Magnoliopsida</taxon>
        <taxon>eudicotyledons</taxon>
        <taxon>Gunneridae</taxon>
        <taxon>Pentapetalae</taxon>
        <taxon>Caryophyllales</taxon>
        <taxon>Cactineae</taxon>
        <taxon>Cactaceae</taxon>
        <taxon>Opuntioideae</taxon>
        <taxon>Opuntia</taxon>
    </lineage>
</organism>
<proteinExistence type="predicted"/>
<dbReference type="EMBL" id="GISG01043467">
    <property type="protein sequence ID" value="MBA4623594.1"/>
    <property type="molecule type" value="Transcribed_RNA"/>
</dbReference>